<accession>A0A1Q9HRN9</accession>
<evidence type="ECO:0008006" key="7">
    <source>
        <dbReference type="Google" id="ProtNLM"/>
    </source>
</evidence>
<dbReference type="GO" id="GO:0003743">
    <property type="term" value="F:translation initiation factor activity"/>
    <property type="evidence" value="ECO:0007669"/>
    <property type="project" value="InterPro"/>
</dbReference>
<dbReference type="InterPro" id="IPR011109">
    <property type="entry name" value="DNA_bind_recombinase_dom"/>
</dbReference>
<feature type="domain" description="Resolvase/invertase-type recombinase catalytic" evidence="3">
    <location>
        <begin position="4"/>
        <end position="163"/>
    </location>
</feature>
<dbReference type="Gene3D" id="3.40.50.1390">
    <property type="entry name" value="Resolvase, N-terminal catalytic domain"/>
    <property type="match status" value="1"/>
</dbReference>
<protein>
    <recommendedName>
        <fullName evidence="7">Recombinase family protein</fullName>
    </recommendedName>
</protein>
<feature type="domain" description="Recombinase" evidence="4">
    <location>
        <begin position="168"/>
        <end position="286"/>
    </location>
</feature>
<dbReference type="Pfam" id="PF07508">
    <property type="entry name" value="Recombinase"/>
    <property type="match status" value="1"/>
</dbReference>
<dbReference type="PROSITE" id="PS51737">
    <property type="entry name" value="RECOMBINASE_DNA_BIND"/>
    <property type="match status" value="1"/>
</dbReference>
<evidence type="ECO:0000256" key="1">
    <source>
        <dbReference type="ARBA" id="ARBA00009913"/>
    </source>
</evidence>
<dbReference type="Pfam" id="PF13408">
    <property type="entry name" value="Zn_ribbon_recom"/>
    <property type="match status" value="1"/>
</dbReference>
<dbReference type="EMBL" id="MJMJ01000001">
    <property type="protein sequence ID" value="OLQ93538.1"/>
    <property type="molecule type" value="Genomic_DNA"/>
</dbReference>
<dbReference type="GO" id="GO:0003677">
    <property type="term" value="F:DNA binding"/>
    <property type="evidence" value="ECO:0007669"/>
    <property type="project" value="InterPro"/>
</dbReference>
<dbReference type="Proteomes" id="UP000186313">
    <property type="component" value="Unassembled WGS sequence"/>
</dbReference>
<evidence type="ECO:0000259" key="2">
    <source>
        <dbReference type="PROSITE" id="PS50296"/>
    </source>
</evidence>
<dbReference type="InterPro" id="IPR025827">
    <property type="entry name" value="Zn_ribbon_recom_dom"/>
</dbReference>
<dbReference type="PANTHER" id="PTHR30461">
    <property type="entry name" value="DNA-INVERTASE FROM LAMBDOID PROPHAGE"/>
    <property type="match status" value="1"/>
</dbReference>
<dbReference type="GO" id="GO:0000150">
    <property type="term" value="F:DNA strand exchange activity"/>
    <property type="evidence" value="ECO:0007669"/>
    <property type="project" value="InterPro"/>
</dbReference>
<dbReference type="PANTHER" id="PTHR30461:SF26">
    <property type="entry name" value="RESOLVASE HOMOLOG YNEB"/>
    <property type="match status" value="1"/>
</dbReference>
<dbReference type="PROSITE" id="PS51736">
    <property type="entry name" value="RECOMBINASES_3"/>
    <property type="match status" value="1"/>
</dbReference>
<dbReference type="AlphaFoldDB" id="A0A1Q9HRN9"/>
<dbReference type="PROSITE" id="PS50296">
    <property type="entry name" value="SUI1"/>
    <property type="match status" value="1"/>
</dbReference>
<evidence type="ECO:0000313" key="5">
    <source>
        <dbReference type="EMBL" id="OLQ93538.1"/>
    </source>
</evidence>
<sequence length="511" mass="58318">MESIAYLYARFSTKRQEDGDSLERQTLAAQEWCARNSVKLSDKTFEDLGVSAFKEGTRPALSEFIQATQTGRVHRGSFLLVEDDDRLSRRGWKVTQDLMHELVNLGITVVLLKTGRKYDADNIHDIGDNIILMVNADRAYKESERKSHLIRAQRKRARENRKVTGKLPAWIVRADTETGFDFNDKISVIRELIEVRSQGHSFQYVAKQLNAKNYTTGTGAKWSASGVRSIIQNHALYGAKAYFDTDKSSGRMNKHPIDIALDVFPLVINFEQWLSLQQKSKTGKGGRTSKRGAYSQLLRCGNCGSGMVQRTTTYKDQKRLYRKCISAVEGKCTQVEAVREPEIYLDKVLKDLTYKVIESGFVSKTPELKQQLETLEKTQDILIQNGMAEQLADLYVKMNEIKSLIDKSMEADRKSAEPVETSFSKILDIHDSTKRNIELRKLLDSVTFVLHAKVKTRSQWHVIIKQMNGYETSFLLDQKHGFGNTKIKFVANQEKLAKLESLTPEMEPWEQ</sequence>
<organism evidence="5 6">
    <name type="scientific">Vibrio panuliri</name>
    <dbReference type="NCBI Taxonomy" id="1381081"/>
    <lineage>
        <taxon>Bacteria</taxon>
        <taxon>Pseudomonadati</taxon>
        <taxon>Pseudomonadota</taxon>
        <taxon>Gammaproteobacteria</taxon>
        <taxon>Vibrionales</taxon>
        <taxon>Vibrionaceae</taxon>
        <taxon>Vibrio</taxon>
    </lineage>
</organism>
<dbReference type="STRING" id="1381081.BIY22_03335"/>
<dbReference type="CDD" id="cd00338">
    <property type="entry name" value="Ser_Recombinase"/>
    <property type="match status" value="1"/>
</dbReference>
<comment type="similarity">
    <text evidence="1">Belongs to the site-specific recombinase resolvase family.</text>
</comment>
<dbReference type="InterPro" id="IPR038109">
    <property type="entry name" value="DNA_bind_recomb_sf"/>
</dbReference>
<dbReference type="Pfam" id="PF00239">
    <property type="entry name" value="Resolvase"/>
    <property type="match status" value="1"/>
</dbReference>
<reference evidence="5 6" key="1">
    <citation type="submission" date="2016-09" db="EMBL/GenBank/DDBJ databases">
        <title>Genomic Taxonomy of the Vibrionaceae.</title>
        <authorList>
            <person name="Gonzalez-Castillo A."/>
            <person name="Gomez-Gil B."/>
            <person name="Enciso-Ibarra K."/>
        </authorList>
    </citation>
    <scope>NUCLEOTIDE SEQUENCE [LARGE SCALE GENOMIC DNA]</scope>
    <source>
        <strain evidence="5 6">CAIM 703</strain>
    </source>
</reference>
<evidence type="ECO:0000259" key="3">
    <source>
        <dbReference type="PROSITE" id="PS51736"/>
    </source>
</evidence>
<dbReference type="InterPro" id="IPR036162">
    <property type="entry name" value="Resolvase-like_N_sf"/>
</dbReference>
<dbReference type="InterPro" id="IPR050639">
    <property type="entry name" value="SSR_resolvase"/>
</dbReference>
<evidence type="ECO:0000313" key="6">
    <source>
        <dbReference type="Proteomes" id="UP000186313"/>
    </source>
</evidence>
<gene>
    <name evidence="5" type="ORF">BIY22_03335</name>
</gene>
<proteinExistence type="inferred from homology"/>
<dbReference type="Gene3D" id="3.90.1750.20">
    <property type="entry name" value="Putative Large Serine Recombinase, Chain B, Domain 2"/>
    <property type="match status" value="1"/>
</dbReference>
<name>A0A1Q9HRN9_9VIBR</name>
<dbReference type="InterPro" id="IPR006119">
    <property type="entry name" value="Resolv_N"/>
</dbReference>
<comment type="caution">
    <text evidence="5">The sequence shown here is derived from an EMBL/GenBank/DDBJ whole genome shotgun (WGS) entry which is preliminary data.</text>
</comment>
<feature type="domain" description="SUI1" evidence="2">
    <location>
        <begin position="312"/>
        <end position="399"/>
    </location>
</feature>
<dbReference type="InterPro" id="IPR001950">
    <property type="entry name" value="SUI1"/>
</dbReference>
<evidence type="ECO:0000259" key="4">
    <source>
        <dbReference type="PROSITE" id="PS51737"/>
    </source>
</evidence>
<dbReference type="SUPFAM" id="SSF53041">
    <property type="entry name" value="Resolvase-like"/>
    <property type="match status" value="1"/>
</dbReference>
<dbReference type="OrthoDB" id="9791494at2"/>
<dbReference type="RefSeq" id="WP_075706175.1">
    <property type="nucleotide sequence ID" value="NZ_MJMJ01000001.1"/>
</dbReference>
<dbReference type="SMART" id="SM00857">
    <property type="entry name" value="Resolvase"/>
    <property type="match status" value="1"/>
</dbReference>